<dbReference type="AlphaFoldDB" id="A0A5E6RCH5"/>
<dbReference type="RefSeq" id="WP_191632359.1">
    <property type="nucleotide sequence ID" value="NZ_CABVHK010000004.1"/>
</dbReference>
<dbReference type="PRINTS" id="PR01590">
    <property type="entry name" value="HTHFIS"/>
</dbReference>
<proteinExistence type="predicted"/>
<dbReference type="EMBL" id="CABVHK010000004">
    <property type="protein sequence ID" value="VVM66594.1"/>
    <property type="molecule type" value="Genomic_DNA"/>
</dbReference>
<dbReference type="SUPFAM" id="SSF46689">
    <property type="entry name" value="Homeodomain-like"/>
    <property type="match status" value="1"/>
</dbReference>
<accession>A0A5E6RCH5</accession>
<evidence type="ECO:0000313" key="2">
    <source>
        <dbReference type="EMBL" id="VVM66594.1"/>
    </source>
</evidence>
<dbReference type="GO" id="GO:0043565">
    <property type="term" value="F:sequence-specific DNA binding"/>
    <property type="evidence" value="ECO:0007669"/>
    <property type="project" value="InterPro"/>
</dbReference>
<name>A0A5E6RCH5_PSEFL</name>
<organism evidence="2 3">
    <name type="scientific">Pseudomonas fluorescens</name>
    <dbReference type="NCBI Taxonomy" id="294"/>
    <lineage>
        <taxon>Bacteria</taxon>
        <taxon>Pseudomonadati</taxon>
        <taxon>Pseudomonadota</taxon>
        <taxon>Gammaproteobacteria</taxon>
        <taxon>Pseudomonadales</taxon>
        <taxon>Pseudomonadaceae</taxon>
        <taxon>Pseudomonas</taxon>
    </lineage>
</organism>
<reference evidence="2 3" key="1">
    <citation type="submission" date="2019-09" db="EMBL/GenBank/DDBJ databases">
        <authorList>
            <person name="Chandra G."/>
            <person name="Truman W A."/>
        </authorList>
    </citation>
    <scope>NUCLEOTIDE SEQUENCE [LARGE SCALE GENOMIC DNA]</scope>
    <source>
        <strain evidence="2">PS662</strain>
    </source>
</reference>
<evidence type="ECO:0000259" key="1">
    <source>
        <dbReference type="Pfam" id="PF02954"/>
    </source>
</evidence>
<dbReference type="Pfam" id="PF02954">
    <property type="entry name" value="HTH_8"/>
    <property type="match status" value="1"/>
</dbReference>
<dbReference type="InterPro" id="IPR009057">
    <property type="entry name" value="Homeodomain-like_sf"/>
</dbReference>
<gene>
    <name evidence="2" type="ORF">PS662_01581</name>
</gene>
<sequence length="84" mass="9515">MMEVLNAQSSSTGEFTPFTHHEFTEIGSFDAERQAVFLALQSMNFNLTLTAEVLGMSRSTLYSKMKKYNITSQRQASKDNPLMK</sequence>
<protein>
    <recommendedName>
        <fullName evidence="1">DNA binding HTH domain-containing protein</fullName>
    </recommendedName>
</protein>
<dbReference type="InterPro" id="IPR002197">
    <property type="entry name" value="HTH_Fis"/>
</dbReference>
<evidence type="ECO:0000313" key="3">
    <source>
        <dbReference type="Proteomes" id="UP000326953"/>
    </source>
</evidence>
<dbReference type="Gene3D" id="1.10.10.60">
    <property type="entry name" value="Homeodomain-like"/>
    <property type="match status" value="1"/>
</dbReference>
<feature type="domain" description="DNA binding HTH" evidence="1">
    <location>
        <begin position="31"/>
        <end position="68"/>
    </location>
</feature>
<dbReference type="Proteomes" id="UP000326953">
    <property type="component" value="Unassembled WGS sequence"/>
</dbReference>